<dbReference type="InterPro" id="IPR028161">
    <property type="entry name" value="Met8-like"/>
</dbReference>
<evidence type="ECO:0000313" key="6">
    <source>
        <dbReference type="EMBL" id="MBV7275243.1"/>
    </source>
</evidence>
<evidence type="ECO:0000256" key="2">
    <source>
        <dbReference type="ARBA" id="ARBA00012400"/>
    </source>
</evidence>
<keyword evidence="4" id="KW-0520">NAD</keyword>
<evidence type="ECO:0000256" key="1">
    <source>
        <dbReference type="ARBA" id="ARBA00005010"/>
    </source>
</evidence>
<evidence type="ECO:0000256" key="5">
    <source>
        <dbReference type="ARBA" id="ARBA00023244"/>
    </source>
</evidence>
<dbReference type="PANTHER" id="PTHR35330:SF1">
    <property type="entry name" value="SIROHEME BIOSYNTHESIS PROTEIN MET8"/>
    <property type="match status" value="1"/>
</dbReference>
<organism evidence="6 7">
    <name type="scientific">Clostridium thailandense</name>
    <dbReference type="NCBI Taxonomy" id="2794346"/>
    <lineage>
        <taxon>Bacteria</taxon>
        <taxon>Bacillati</taxon>
        <taxon>Bacillota</taxon>
        <taxon>Clostridia</taxon>
        <taxon>Eubacteriales</taxon>
        <taxon>Clostridiaceae</taxon>
        <taxon>Clostridium</taxon>
    </lineage>
</organism>
<accession>A0A949TZ04</accession>
<name>A0A949TZ04_9CLOT</name>
<dbReference type="NCBIfam" id="NF004045">
    <property type="entry name" value="PRK05562.1"/>
    <property type="match status" value="1"/>
</dbReference>
<dbReference type="Proteomes" id="UP000694308">
    <property type="component" value="Unassembled WGS sequence"/>
</dbReference>
<keyword evidence="3" id="KW-0560">Oxidoreductase</keyword>
<comment type="caution">
    <text evidence="6">The sequence shown here is derived from an EMBL/GenBank/DDBJ whole genome shotgun (WGS) entry which is preliminary data.</text>
</comment>
<keyword evidence="7" id="KW-1185">Reference proteome</keyword>
<gene>
    <name evidence="6" type="ORF">I6U48_20290</name>
</gene>
<sequence length="221" mass="25355">MYEDNKEDILCSGIDHTMISLISHKINLLIVGGGRAALIKAKTFIQRGCSSVSVVSKEFLPEFEELEHYSNLKLIKEEYKKLYIKDKHIIAIATNCEEVNKKVRKDCDELSKLYIDCTNPKEGLCIMACQRSTKSTSFGINTNDISPKTSVFLANKIKDKLEKYDNFISFTALIRNKAKELKNKNEIMGFICSDDFLFFYEIGLGELILKMFYPDVELFKE</sequence>
<reference evidence="6" key="1">
    <citation type="submission" date="2020-12" db="EMBL/GenBank/DDBJ databases">
        <title>Clostridium thailandense sp. nov., a novel acetogenic bacterium isolated from peat land soil in Thailand.</title>
        <authorList>
            <person name="Chaikitkaew S."/>
            <person name="Birkeland N.K."/>
        </authorList>
    </citation>
    <scope>NUCLEOTIDE SEQUENCE</scope>
    <source>
        <strain evidence="6">PL3</strain>
    </source>
</reference>
<dbReference type="GO" id="GO:0043115">
    <property type="term" value="F:precorrin-2 dehydrogenase activity"/>
    <property type="evidence" value="ECO:0007669"/>
    <property type="project" value="UniProtKB-EC"/>
</dbReference>
<dbReference type="GO" id="GO:0019354">
    <property type="term" value="P:siroheme biosynthetic process"/>
    <property type="evidence" value="ECO:0007669"/>
    <property type="project" value="InterPro"/>
</dbReference>
<dbReference type="RefSeq" id="WP_218322297.1">
    <property type="nucleotide sequence ID" value="NZ_JAEEGC010000117.1"/>
</dbReference>
<evidence type="ECO:0000256" key="3">
    <source>
        <dbReference type="ARBA" id="ARBA00023002"/>
    </source>
</evidence>
<dbReference type="GO" id="GO:0004325">
    <property type="term" value="F:ferrochelatase activity"/>
    <property type="evidence" value="ECO:0007669"/>
    <property type="project" value="InterPro"/>
</dbReference>
<proteinExistence type="predicted"/>
<dbReference type="EMBL" id="JAEEGC010000117">
    <property type="protein sequence ID" value="MBV7275243.1"/>
    <property type="molecule type" value="Genomic_DNA"/>
</dbReference>
<protein>
    <recommendedName>
        <fullName evidence="2">precorrin-2 dehydrogenase</fullName>
        <ecNumber evidence="2">1.3.1.76</ecNumber>
    </recommendedName>
</protein>
<dbReference type="AlphaFoldDB" id="A0A949TZ04"/>
<evidence type="ECO:0000313" key="7">
    <source>
        <dbReference type="Proteomes" id="UP000694308"/>
    </source>
</evidence>
<keyword evidence="5" id="KW-0627">Porphyrin biosynthesis</keyword>
<comment type="pathway">
    <text evidence="1">Porphyrin-containing compound metabolism; siroheme biosynthesis; sirohydrochlorin from precorrin-2: step 1/1.</text>
</comment>
<dbReference type="EC" id="1.3.1.76" evidence="2"/>
<dbReference type="PANTHER" id="PTHR35330">
    <property type="entry name" value="SIROHEME BIOSYNTHESIS PROTEIN MET8"/>
    <property type="match status" value="1"/>
</dbReference>
<dbReference type="Pfam" id="PF13241">
    <property type="entry name" value="NAD_binding_7"/>
    <property type="match status" value="1"/>
</dbReference>
<evidence type="ECO:0000256" key="4">
    <source>
        <dbReference type="ARBA" id="ARBA00023027"/>
    </source>
</evidence>